<dbReference type="Pfam" id="PF00990">
    <property type="entry name" value="GGDEF"/>
    <property type="match status" value="1"/>
</dbReference>
<dbReference type="PROSITE" id="PS50112">
    <property type="entry name" value="PAS"/>
    <property type="match status" value="1"/>
</dbReference>
<dbReference type="NCBIfam" id="TIGR00254">
    <property type="entry name" value="GGDEF"/>
    <property type="match status" value="1"/>
</dbReference>
<gene>
    <name evidence="5" type="ORF">SAMN05421546_1325</name>
</gene>
<dbReference type="AlphaFoldDB" id="A0A1N6TBU6"/>
<evidence type="ECO:0000259" key="3">
    <source>
        <dbReference type="PROSITE" id="PS50883"/>
    </source>
</evidence>
<dbReference type="Pfam" id="PF00563">
    <property type="entry name" value="EAL"/>
    <property type="match status" value="1"/>
</dbReference>
<dbReference type="CDD" id="cd01948">
    <property type="entry name" value="EAL"/>
    <property type="match status" value="1"/>
</dbReference>
<evidence type="ECO:0000259" key="2">
    <source>
        <dbReference type="PROSITE" id="PS50112"/>
    </source>
</evidence>
<name>A0A1N6TBU6_9GAMM</name>
<dbReference type="PANTHER" id="PTHR44757">
    <property type="entry name" value="DIGUANYLATE CYCLASE DGCP"/>
    <property type="match status" value="1"/>
</dbReference>
<protein>
    <submittedName>
        <fullName evidence="5">Diguanylate cyclase/phosphodiesterase with PAS/PAC sensor(S)</fullName>
    </submittedName>
</protein>
<dbReference type="CDD" id="cd01949">
    <property type="entry name" value="GGDEF"/>
    <property type="match status" value="1"/>
</dbReference>
<dbReference type="NCBIfam" id="TIGR00229">
    <property type="entry name" value="sensory_box"/>
    <property type="match status" value="1"/>
</dbReference>
<accession>A0A1N6TBU6</accession>
<evidence type="ECO:0000259" key="4">
    <source>
        <dbReference type="PROSITE" id="PS50887"/>
    </source>
</evidence>
<dbReference type="SMART" id="SM00091">
    <property type="entry name" value="PAS"/>
    <property type="match status" value="1"/>
</dbReference>
<dbReference type="InterPro" id="IPR000014">
    <property type="entry name" value="PAS"/>
</dbReference>
<dbReference type="InterPro" id="IPR029787">
    <property type="entry name" value="Nucleotide_cyclase"/>
</dbReference>
<dbReference type="CDD" id="cd00130">
    <property type="entry name" value="PAS"/>
    <property type="match status" value="1"/>
</dbReference>
<dbReference type="InterPro" id="IPR000160">
    <property type="entry name" value="GGDEF_dom"/>
</dbReference>
<evidence type="ECO:0000313" key="5">
    <source>
        <dbReference type="EMBL" id="SIQ50734.1"/>
    </source>
</evidence>
<feature type="domain" description="PAS" evidence="2">
    <location>
        <begin position="233"/>
        <end position="270"/>
    </location>
</feature>
<dbReference type="OrthoDB" id="9787514at2"/>
<sequence>MRSSYDRGLTLQAIALIGGGVLLVGLLLGVLRLQTSLQFWLYAHHRWVQAEGQMASALDAYASTGDETFLRQAEYAMRVPMGARQARLAAEKDPVDKAGIHHGLKAVGIDDRDIDGMAWVYLRMGNWSNIRDAVGVWLKVEPDLDRLVAIGKEIQKDVETKGLTRARTNAYRNEIAEIQARIDDSFWQFSSALISGLRMLRAALVVISVLLFTGFVVLFMYVLRRFISRIRSSEGWLRASFEQANVGMLQLTNEGRIRYANSAASRILGLATLASLEHKLQDFIVYRDQARFMKAMHGQEADAAISDGDQYLLLTADGRQEVVRVTMTPVARSEGDDASSMRFAMIEDVTEAHAMRAELARQARYDDLTGLLNRGELLRRIGHALHELKEDRIKHLSVCLIDLDHFRYINESVGLRVGDRILQVIAHRLHDAMGRIGEAGRLGGDQFVMLLPGMDSGDAMAFAARVAEALSQPDQELADSMMTPTNSIGVVSVDRLYTSASEVLAAAVAACERAKQAGRNRVRLLMREEETGDGRRSTAEWATEIRAAMGAGRFELQAQRIDPCKAGDAIRQAEILLRLRDSEDKLVAPDRFLPVAEMYGLTMDIDRQVVLMAMDAMREHLASGGGEMVLYVNLSGSSVGDPDFALYVRQLLDNAPELATMFCFEITESGVMANLEQATAFMDMARQRGCKVALDDFGTGQSSFSQLRVLPVDIVKIDGSFVRDIDRDASSEVLIRSICQMSHVLGKHTVIEWVERPEDAERISALGADYMQGFGLHRPEPLAAFLSTVRRGEKHSASTEA</sequence>
<reference evidence="6" key="1">
    <citation type="submission" date="2017-01" db="EMBL/GenBank/DDBJ databases">
        <authorList>
            <person name="Varghese N."/>
            <person name="Submissions S."/>
        </authorList>
    </citation>
    <scope>NUCLEOTIDE SEQUENCE [LARGE SCALE GENOMIC DNA]</scope>
    <source>
        <strain evidence="6">UM1</strain>
    </source>
</reference>
<feature type="transmembrane region" description="Helical" evidence="1">
    <location>
        <begin position="202"/>
        <end position="223"/>
    </location>
</feature>
<keyword evidence="1" id="KW-1133">Transmembrane helix</keyword>
<dbReference type="SMART" id="SM00267">
    <property type="entry name" value="GGDEF"/>
    <property type="match status" value="1"/>
</dbReference>
<dbReference type="SMART" id="SM00052">
    <property type="entry name" value="EAL"/>
    <property type="match status" value="1"/>
</dbReference>
<dbReference type="Gene3D" id="3.20.20.450">
    <property type="entry name" value="EAL domain"/>
    <property type="match status" value="1"/>
</dbReference>
<dbReference type="InterPro" id="IPR035919">
    <property type="entry name" value="EAL_sf"/>
</dbReference>
<feature type="transmembrane region" description="Helical" evidence="1">
    <location>
        <begin position="12"/>
        <end position="31"/>
    </location>
</feature>
<dbReference type="SUPFAM" id="SSF55785">
    <property type="entry name" value="PYP-like sensor domain (PAS domain)"/>
    <property type="match status" value="1"/>
</dbReference>
<keyword evidence="1" id="KW-0812">Transmembrane</keyword>
<dbReference type="PROSITE" id="PS50883">
    <property type="entry name" value="EAL"/>
    <property type="match status" value="1"/>
</dbReference>
<dbReference type="PROSITE" id="PS50887">
    <property type="entry name" value="GGDEF"/>
    <property type="match status" value="1"/>
</dbReference>
<dbReference type="SUPFAM" id="SSF141868">
    <property type="entry name" value="EAL domain-like"/>
    <property type="match status" value="1"/>
</dbReference>
<dbReference type="RefSeq" id="WP_076586590.1">
    <property type="nucleotide sequence ID" value="NZ_FTLW01000003.1"/>
</dbReference>
<dbReference type="SUPFAM" id="SSF55073">
    <property type="entry name" value="Nucleotide cyclase"/>
    <property type="match status" value="1"/>
</dbReference>
<keyword evidence="1" id="KW-0472">Membrane</keyword>
<dbReference type="EMBL" id="FTLW01000003">
    <property type="protein sequence ID" value="SIQ50734.1"/>
    <property type="molecule type" value="Genomic_DNA"/>
</dbReference>
<feature type="domain" description="GGDEF" evidence="4">
    <location>
        <begin position="394"/>
        <end position="527"/>
    </location>
</feature>
<dbReference type="Gene3D" id="3.30.450.20">
    <property type="entry name" value="PAS domain"/>
    <property type="match status" value="1"/>
</dbReference>
<evidence type="ECO:0000256" key="1">
    <source>
        <dbReference type="SAM" id="Phobius"/>
    </source>
</evidence>
<dbReference type="STRING" id="1604334.SAMN05421546_1325"/>
<proteinExistence type="predicted"/>
<dbReference type="PANTHER" id="PTHR44757:SF2">
    <property type="entry name" value="BIOFILM ARCHITECTURE MAINTENANCE PROTEIN MBAA"/>
    <property type="match status" value="1"/>
</dbReference>
<dbReference type="InterPro" id="IPR001633">
    <property type="entry name" value="EAL_dom"/>
</dbReference>
<keyword evidence="6" id="KW-1185">Reference proteome</keyword>
<dbReference type="InterPro" id="IPR043128">
    <property type="entry name" value="Rev_trsase/Diguanyl_cyclase"/>
</dbReference>
<dbReference type="Gene3D" id="3.30.70.270">
    <property type="match status" value="1"/>
</dbReference>
<evidence type="ECO:0000313" key="6">
    <source>
        <dbReference type="Proteomes" id="UP000241788"/>
    </source>
</evidence>
<dbReference type="InterPro" id="IPR035965">
    <property type="entry name" value="PAS-like_dom_sf"/>
</dbReference>
<feature type="domain" description="EAL" evidence="3">
    <location>
        <begin position="538"/>
        <end position="793"/>
    </location>
</feature>
<dbReference type="Proteomes" id="UP000241788">
    <property type="component" value="Unassembled WGS sequence"/>
</dbReference>
<dbReference type="Pfam" id="PF08448">
    <property type="entry name" value="PAS_4"/>
    <property type="match status" value="1"/>
</dbReference>
<dbReference type="InterPro" id="IPR052155">
    <property type="entry name" value="Biofilm_reg_signaling"/>
</dbReference>
<dbReference type="InterPro" id="IPR013656">
    <property type="entry name" value="PAS_4"/>
</dbReference>
<organism evidence="5 6">
    <name type="scientific">Solilutibacter tolerans</name>
    <dbReference type="NCBI Taxonomy" id="1604334"/>
    <lineage>
        <taxon>Bacteria</taxon>
        <taxon>Pseudomonadati</taxon>
        <taxon>Pseudomonadota</taxon>
        <taxon>Gammaproteobacteria</taxon>
        <taxon>Lysobacterales</taxon>
        <taxon>Lysobacteraceae</taxon>
        <taxon>Solilutibacter</taxon>
    </lineage>
</organism>